<evidence type="ECO:0000256" key="1">
    <source>
        <dbReference type="ARBA" id="ARBA00004123"/>
    </source>
</evidence>
<feature type="region of interest" description="Disordered" evidence="3">
    <location>
        <begin position="1"/>
        <end position="77"/>
    </location>
</feature>
<evidence type="ECO:0000313" key="5">
    <source>
        <dbReference type="Proteomes" id="UP000274131"/>
    </source>
</evidence>
<keyword evidence="2" id="KW-0539">Nucleus</keyword>
<proteinExistence type="predicted"/>
<dbReference type="InterPro" id="IPR033053">
    <property type="entry name" value="Hir3/CABIN1"/>
</dbReference>
<dbReference type="InterPro" id="IPR011990">
    <property type="entry name" value="TPR-like_helical_dom_sf"/>
</dbReference>
<dbReference type="OrthoDB" id="269919at2759"/>
<dbReference type="PANTHER" id="PTHR15502">
    <property type="entry name" value="CALCINEURIN-BINDING PROTEIN CABIN 1-RELATED"/>
    <property type="match status" value="1"/>
</dbReference>
<protein>
    <submittedName>
        <fullName evidence="6">TPR_REGION domain-containing protein</fullName>
    </submittedName>
</protein>
<keyword evidence="5" id="KW-1185">Reference proteome</keyword>
<dbReference type="STRING" id="51028.A0A0N4V6L9"/>
<dbReference type="PANTHER" id="PTHR15502:SF7">
    <property type="entry name" value="CALCINEURIN-BINDING PROTEIN CABIN-1"/>
    <property type="match status" value="1"/>
</dbReference>
<accession>A0A0N4V6L9</accession>
<dbReference type="WBParaSite" id="EVEC_0000590901-mRNA-1">
    <property type="protein sequence ID" value="EVEC_0000590901-mRNA-1"/>
    <property type="gene ID" value="EVEC_0000590901"/>
</dbReference>
<sequence>MAESHPSLIVDDVENTSDSSYDEEESDVSDESSSSDEESSSSDSSSSSNDADEEEESSDSDTVDIWGSSGEEMETEEAAEAGLHADYLKAIGMLADRKYKEAFSLMRSLLEHPLLQPYDVEFGHFDWKNAHIRAHNEKISSTAHIFSSLHFNISKLVRNPIQNLMKALTIYPNDEQLWKRVGEAALKVSDWSTALFAFQKCSHDWVAINGTIIALFMSHLYEECLQKLSEVLPFRPYYAVGRVVKHSICNSSNFWRERCNKIFEKKWPPLKEDSLPPIGEKQVVEVLADIGAGRELEVIRCVEKNLADLDIVQCQRHVHFTNVADIGIALCDVYDRVEWFGDSVFDRVHFVENEQSEPDDKDEDVVFRILTSVIDIICVVENVVDQVVMKRLAKKKPQLILDLEFSRRSARFHSGFQVTDDVGKNLSLSSLLDKACVLPNTITSLFALVSLRKNSDSVVLSTASLLQETEELVNSCKSSVCSYIGEEIDVLTALKRYLVWISEKYWRKRFTPCSYNIVVQCYRRWYSLRSGSNNYLAESFSLDPEEIKLSIILAEYGLEEAVLECYKCLKLDLSIEMTARIYWLLAHNSGLFFTSKFRRNYLLMLVNLLNSSRVESFHSLICDYEVITASRAQLLVEQIDCRENISRISSLFKAKKFREVITIIENSFDWKEANKEMALKTAMIFIDSCLEVGDMNKAAVWISRVLDSLRGSDGTDEALERLHSLNFDMVSSVNISNVIHCIAPLLIEGSHHSDVELWIILYEGARHLEGEPTVEELTSRYSSDNVMPTLPLNILVVAHDAVAESLGCHTNNYRFLLYALRELNRVRNIPSVNKILTDGVHTDQLRAFQDEVHQCTSCLFGLPTRRKRQLEDHGGPHDYEPSEEDALFILPLFLPDRRPSYSGGVAPDLIEIVQKKFPFFLTPTEEEVEKVSFFSFVIQLFLQFLYLERVKLLDGFIHDASLGVPWPRCSTTSSLRADIFYLMALNSYRSQRFNEALDFIKLFIVLLPPDVDEESAFDGWAMMAFAGTMVLFSLEMDDLRLHTVRQCMEGLLEESADLFLKSCLALEDGDPDKWECHYFLAKIYEKLGHKITEIMYHYYQAARQLEASGVQYPLRIKAKKQENVEAVELHYRAYACLIKWIIETESWHWSREELLLMSSFAKCFQNHGVCRKEMGGSFNICPEVRFAVTNCVFLASLEEKSDVEQCVDSTVERVDLCNGILALCKEAFQTCIQRFPHFKSYYRLAQLAIYEKDLRSASIILFDNLLLKRKANMNCDNVFENLITIAKQELDRGDALQYHANRIAVMGLFVAKALGDLNALQDLKVLYAFALNLLSDCILQKVTFGEVTTKVLLDLFGLFQNKEVRLCRRLLPLMKSVAEKMKDFPAGADPVAFCKQITAAAKQQRLGKRRGKKTIFEGIPSSKEMRLSTETTTASL</sequence>
<organism evidence="6">
    <name type="scientific">Enterobius vermicularis</name>
    <name type="common">Human pinworm</name>
    <dbReference type="NCBI Taxonomy" id="51028"/>
    <lineage>
        <taxon>Eukaryota</taxon>
        <taxon>Metazoa</taxon>
        <taxon>Ecdysozoa</taxon>
        <taxon>Nematoda</taxon>
        <taxon>Chromadorea</taxon>
        <taxon>Rhabditida</taxon>
        <taxon>Spirurina</taxon>
        <taxon>Oxyuridomorpha</taxon>
        <taxon>Oxyuroidea</taxon>
        <taxon>Oxyuridae</taxon>
        <taxon>Enterobius</taxon>
    </lineage>
</organism>
<dbReference type="SUPFAM" id="SSF48452">
    <property type="entry name" value="TPR-like"/>
    <property type="match status" value="1"/>
</dbReference>
<evidence type="ECO:0000256" key="3">
    <source>
        <dbReference type="SAM" id="MobiDB-lite"/>
    </source>
</evidence>
<gene>
    <name evidence="4" type="ORF">EVEC_LOCUS5520</name>
</gene>
<evidence type="ECO:0000313" key="6">
    <source>
        <dbReference type="WBParaSite" id="EVEC_0000590901-mRNA-1"/>
    </source>
</evidence>
<name>A0A0N4V6L9_ENTVE</name>
<dbReference type="GO" id="GO:0031491">
    <property type="term" value="F:nucleosome binding"/>
    <property type="evidence" value="ECO:0007669"/>
    <property type="project" value="TreeGrafter"/>
</dbReference>
<evidence type="ECO:0000256" key="2">
    <source>
        <dbReference type="ARBA" id="ARBA00023242"/>
    </source>
</evidence>
<dbReference type="GO" id="GO:0006325">
    <property type="term" value="P:chromatin organization"/>
    <property type="evidence" value="ECO:0007669"/>
    <property type="project" value="InterPro"/>
</dbReference>
<dbReference type="GO" id="GO:0005634">
    <property type="term" value="C:nucleus"/>
    <property type="evidence" value="ECO:0007669"/>
    <property type="project" value="UniProtKB-SubCell"/>
</dbReference>
<reference evidence="4 5" key="2">
    <citation type="submission" date="2018-10" db="EMBL/GenBank/DDBJ databases">
        <authorList>
            <consortium name="Pathogen Informatics"/>
        </authorList>
    </citation>
    <scope>NUCLEOTIDE SEQUENCE [LARGE SCALE GENOMIC DNA]</scope>
</reference>
<feature type="compositionally biased region" description="Acidic residues" evidence="3">
    <location>
        <begin position="50"/>
        <end position="62"/>
    </location>
</feature>
<dbReference type="EMBL" id="UXUI01008190">
    <property type="protein sequence ID" value="VDD90769.1"/>
    <property type="molecule type" value="Genomic_DNA"/>
</dbReference>
<feature type="compositionally biased region" description="Acidic residues" evidence="3">
    <location>
        <begin position="11"/>
        <end position="40"/>
    </location>
</feature>
<comment type="subcellular location">
    <subcellularLocation>
        <location evidence="1">Nucleus</location>
    </subcellularLocation>
</comment>
<evidence type="ECO:0000313" key="4">
    <source>
        <dbReference type="EMBL" id="VDD90769.1"/>
    </source>
</evidence>
<reference evidence="6" key="1">
    <citation type="submission" date="2017-02" db="UniProtKB">
        <authorList>
            <consortium name="WormBaseParasite"/>
        </authorList>
    </citation>
    <scope>IDENTIFICATION</scope>
</reference>
<dbReference type="Proteomes" id="UP000274131">
    <property type="component" value="Unassembled WGS sequence"/>
</dbReference>